<dbReference type="OrthoDB" id="9781670at2"/>
<evidence type="ECO:0000256" key="4">
    <source>
        <dbReference type="PROSITE-ProRule" id="PRU10137"/>
    </source>
</evidence>
<dbReference type="InterPro" id="IPR006118">
    <property type="entry name" value="Recombinase_CS"/>
</dbReference>
<feature type="active site" description="O-(5'-phospho-DNA)-serine intermediate" evidence="4">
    <location>
        <position position="11"/>
    </location>
</feature>
<dbReference type="InterPro" id="IPR050639">
    <property type="entry name" value="SSR_resolvase"/>
</dbReference>
<name>A0A4R3MJH5_9FIRM</name>
<evidence type="ECO:0000256" key="2">
    <source>
        <dbReference type="ARBA" id="ARBA00023125"/>
    </source>
</evidence>
<dbReference type="PROSITE" id="PS51736">
    <property type="entry name" value="RECOMBINASES_3"/>
    <property type="match status" value="1"/>
</dbReference>
<dbReference type="GO" id="GO:0000150">
    <property type="term" value="F:DNA strand exchange activity"/>
    <property type="evidence" value="ECO:0007669"/>
    <property type="project" value="InterPro"/>
</dbReference>
<dbReference type="Gene3D" id="3.40.50.1390">
    <property type="entry name" value="Resolvase, N-terminal catalytic domain"/>
    <property type="match status" value="1"/>
</dbReference>
<evidence type="ECO:0000256" key="1">
    <source>
        <dbReference type="ARBA" id="ARBA00022908"/>
    </source>
</evidence>
<dbReference type="Proteomes" id="UP000294902">
    <property type="component" value="Unassembled WGS sequence"/>
</dbReference>
<dbReference type="AlphaFoldDB" id="A0A4R3MJH5"/>
<evidence type="ECO:0000256" key="3">
    <source>
        <dbReference type="ARBA" id="ARBA00023172"/>
    </source>
</evidence>
<evidence type="ECO:0000313" key="8">
    <source>
        <dbReference type="EMBL" id="TCT14270.1"/>
    </source>
</evidence>
<dbReference type="Pfam" id="PF07508">
    <property type="entry name" value="Recombinase"/>
    <property type="match status" value="1"/>
</dbReference>
<dbReference type="Pfam" id="PF13408">
    <property type="entry name" value="Zn_ribbon_recom"/>
    <property type="match status" value="1"/>
</dbReference>
<evidence type="ECO:0000256" key="5">
    <source>
        <dbReference type="SAM" id="Coils"/>
    </source>
</evidence>
<dbReference type="GO" id="GO:0003677">
    <property type="term" value="F:DNA binding"/>
    <property type="evidence" value="ECO:0007669"/>
    <property type="project" value="UniProtKB-KW"/>
</dbReference>
<keyword evidence="2" id="KW-0238">DNA-binding</keyword>
<proteinExistence type="predicted"/>
<keyword evidence="1" id="KW-0229">DNA integration</keyword>
<dbReference type="Gene3D" id="3.90.1750.20">
    <property type="entry name" value="Putative Large Serine Recombinase, Chain B, Domain 2"/>
    <property type="match status" value="1"/>
</dbReference>
<keyword evidence="9" id="KW-1185">Reference proteome</keyword>
<feature type="coiled-coil region" evidence="5">
    <location>
        <begin position="363"/>
        <end position="394"/>
    </location>
</feature>
<keyword evidence="5" id="KW-0175">Coiled coil</keyword>
<dbReference type="SUPFAM" id="SSF53041">
    <property type="entry name" value="Resolvase-like"/>
    <property type="match status" value="1"/>
</dbReference>
<dbReference type="SMART" id="SM00857">
    <property type="entry name" value="Resolvase"/>
    <property type="match status" value="1"/>
</dbReference>
<organism evidence="8 9">
    <name type="scientific">Natranaerovirga pectinivora</name>
    <dbReference type="NCBI Taxonomy" id="682400"/>
    <lineage>
        <taxon>Bacteria</taxon>
        <taxon>Bacillati</taxon>
        <taxon>Bacillota</taxon>
        <taxon>Clostridia</taxon>
        <taxon>Lachnospirales</taxon>
        <taxon>Natranaerovirgaceae</taxon>
        <taxon>Natranaerovirga</taxon>
    </lineage>
</organism>
<reference evidence="8 9" key="1">
    <citation type="submission" date="2019-03" db="EMBL/GenBank/DDBJ databases">
        <title>Genomic Encyclopedia of Type Strains, Phase IV (KMG-IV): sequencing the most valuable type-strain genomes for metagenomic binning, comparative biology and taxonomic classification.</title>
        <authorList>
            <person name="Goeker M."/>
        </authorList>
    </citation>
    <scope>NUCLEOTIDE SEQUENCE [LARGE SCALE GENOMIC DNA]</scope>
    <source>
        <strain evidence="8 9">DSM 24629</strain>
    </source>
</reference>
<dbReference type="GO" id="GO:0015074">
    <property type="term" value="P:DNA integration"/>
    <property type="evidence" value="ECO:0007669"/>
    <property type="project" value="UniProtKB-KW"/>
</dbReference>
<dbReference type="PANTHER" id="PTHR30461">
    <property type="entry name" value="DNA-INVERTASE FROM LAMBDOID PROPHAGE"/>
    <property type="match status" value="1"/>
</dbReference>
<feature type="domain" description="Recombinase" evidence="7">
    <location>
        <begin position="160"/>
        <end position="279"/>
    </location>
</feature>
<dbReference type="InterPro" id="IPR011109">
    <property type="entry name" value="DNA_bind_recombinase_dom"/>
</dbReference>
<dbReference type="PROSITE" id="PS51737">
    <property type="entry name" value="RECOMBINASE_DNA_BIND"/>
    <property type="match status" value="1"/>
</dbReference>
<gene>
    <name evidence="8" type="ORF">EDC18_10666</name>
</gene>
<comment type="caution">
    <text evidence="8">The sequence shown here is derived from an EMBL/GenBank/DDBJ whole genome shotgun (WGS) entry which is preliminary data.</text>
</comment>
<dbReference type="PANTHER" id="PTHR30461:SF23">
    <property type="entry name" value="DNA RECOMBINASE-RELATED"/>
    <property type="match status" value="1"/>
</dbReference>
<dbReference type="InterPro" id="IPR036162">
    <property type="entry name" value="Resolvase-like_N_sf"/>
</dbReference>
<sequence>MKRGAMYIRVSTNDQIEYSPEAQKNAILNYAEKNNITIQPDNIFLDEGISGKKAEKRPAFMEMIKLAKKKPKPFDVILVHKFDRFARNREDSVVYKSLLRKECGIKVISITEQMEDDKFSIILESMLEAMAEYYSLNLADEVKKGMTEKAKRGGFQSRTPLGYYIDERGKPPKIVPEEAQIIRFIYNKFVYDQWTFYEIAKNLNDAGFRTKEGNLFEKRSIKYILENPLYSGITRWNYRKNQKINDENQWVLSEGSHEPIVSKELYNQAIEKIECINQRYGKKDRPTLEYGHWLSGILKCAYCGGAVTLGGSKKYRYYRCNKHLKGSCQYNNQIRLEQLEEIILNKIRVDIGSIELKIINSTHSNVKIEIDILKKQLKKVLKKYELSKEAFLSEVDSLEEYIKNKKIICEEEIIINNKLKTLTDKNIGLSNMVDEKINGYKLLVDHRNSVSIKNKVIRSFIEKILIDKPNEIIHIYYH</sequence>
<dbReference type="InterPro" id="IPR038109">
    <property type="entry name" value="DNA_bind_recomb_sf"/>
</dbReference>
<evidence type="ECO:0000259" key="7">
    <source>
        <dbReference type="PROSITE" id="PS51737"/>
    </source>
</evidence>
<feature type="domain" description="Resolvase/invertase-type recombinase catalytic" evidence="6">
    <location>
        <begin position="3"/>
        <end position="153"/>
    </location>
</feature>
<accession>A0A4R3MJH5</accession>
<dbReference type="CDD" id="cd00338">
    <property type="entry name" value="Ser_Recombinase"/>
    <property type="match status" value="1"/>
</dbReference>
<dbReference type="InterPro" id="IPR006119">
    <property type="entry name" value="Resolv_N"/>
</dbReference>
<protein>
    <submittedName>
        <fullName evidence="8">DNA invertase Pin-like site-specific DNA recombinase</fullName>
    </submittedName>
</protein>
<dbReference type="RefSeq" id="WP_132252527.1">
    <property type="nucleotide sequence ID" value="NZ_SMAL01000006.1"/>
</dbReference>
<dbReference type="Pfam" id="PF00239">
    <property type="entry name" value="Resolvase"/>
    <property type="match status" value="1"/>
</dbReference>
<dbReference type="EMBL" id="SMAL01000006">
    <property type="protein sequence ID" value="TCT14270.1"/>
    <property type="molecule type" value="Genomic_DNA"/>
</dbReference>
<evidence type="ECO:0000313" key="9">
    <source>
        <dbReference type="Proteomes" id="UP000294902"/>
    </source>
</evidence>
<keyword evidence="3" id="KW-0233">DNA recombination</keyword>
<dbReference type="PROSITE" id="PS00397">
    <property type="entry name" value="RECOMBINASES_1"/>
    <property type="match status" value="1"/>
</dbReference>
<evidence type="ECO:0000259" key="6">
    <source>
        <dbReference type="PROSITE" id="PS51736"/>
    </source>
</evidence>
<dbReference type="InterPro" id="IPR025827">
    <property type="entry name" value="Zn_ribbon_recom_dom"/>
</dbReference>